<dbReference type="Gene3D" id="2.30.110.10">
    <property type="entry name" value="Electron Transport, Fmn-binding Protein, Chain A"/>
    <property type="match status" value="1"/>
</dbReference>
<dbReference type="InterPro" id="IPR012349">
    <property type="entry name" value="Split_barrel_FMN-bd"/>
</dbReference>
<dbReference type="Proteomes" id="UP001237105">
    <property type="component" value="Unassembled WGS sequence"/>
</dbReference>
<evidence type="ECO:0000313" key="2">
    <source>
        <dbReference type="EMBL" id="MDI3420969.1"/>
    </source>
</evidence>
<evidence type="ECO:0000256" key="1">
    <source>
        <dbReference type="SAM" id="MobiDB-lite"/>
    </source>
</evidence>
<dbReference type="Pfam" id="PF12900">
    <property type="entry name" value="Pyridox_ox_2"/>
    <property type="match status" value="1"/>
</dbReference>
<dbReference type="RefSeq" id="WP_282536834.1">
    <property type="nucleotide sequence ID" value="NZ_JASCIS010000020.1"/>
</dbReference>
<dbReference type="SUPFAM" id="SSF50475">
    <property type="entry name" value="FMN-binding split barrel"/>
    <property type="match status" value="1"/>
</dbReference>
<proteinExistence type="predicted"/>
<dbReference type="InterPro" id="IPR024747">
    <property type="entry name" value="Pyridox_Oxase-rel"/>
</dbReference>
<name>A0ABT6T1K3_9ACTN</name>
<protein>
    <submittedName>
        <fullName evidence="2">Pyridoxamine 5'-phosphate oxidase family protein</fullName>
    </submittedName>
</protein>
<organism evidence="2 3">
    <name type="scientific">Streptomyces luteolus</name>
    <dbReference type="NCBI Taxonomy" id="3043615"/>
    <lineage>
        <taxon>Bacteria</taxon>
        <taxon>Bacillati</taxon>
        <taxon>Actinomycetota</taxon>
        <taxon>Actinomycetes</taxon>
        <taxon>Kitasatosporales</taxon>
        <taxon>Streptomycetaceae</taxon>
        <taxon>Streptomyces</taxon>
    </lineage>
</organism>
<reference evidence="2 3" key="1">
    <citation type="submission" date="2023-05" db="EMBL/GenBank/DDBJ databases">
        <title>Draft genome sequence of Streptomyces sp. B-S-A12 isolated from a cave soil in Thailand.</title>
        <authorList>
            <person name="Chamroensaksri N."/>
            <person name="Muangham S."/>
        </authorList>
    </citation>
    <scope>NUCLEOTIDE SEQUENCE [LARGE SCALE GENOMIC DNA]</scope>
    <source>
        <strain evidence="2 3">B-S-A12</strain>
    </source>
</reference>
<feature type="region of interest" description="Disordered" evidence="1">
    <location>
        <begin position="133"/>
        <end position="158"/>
    </location>
</feature>
<keyword evidence="3" id="KW-1185">Reference proteome</keyword>
<comment type="caution">
    <text evidence="2">The sequence shown here is derived from an EMBL/GenBank/DDBJ whole genome shotgun (WGS) entry which is preliminary data.</text>
</comment>
<sequence length="158" mass="16993">MSTEELRAVELLSRVPYGRVATSMRALPFLAAARHIVVDGRVLLRMHRGVGYHQACQGSVVAYGADNFTTLGDADGHWSVQFVGTCEAVEPSAAELGLFGPAPHFVDGELFDPVYLRVEPQFVRVHSMDRLAGGDTGDDGDDSGTTKPAHGVRERALS</sequence>
<dbReference type="EMBL" id="JASCIS010000020">
    <property type="protein sequence ID" value="MDI3420969.1"/>
    <property type="molecule type" value="Genomic_DNA"/>
</dbReference>
<accession>A0ABT6T1K3</accession>
<evidence type="ECO:0000313" key="3">
    <source>
        <dbReference type="Proteomes" id="UP001237105"/>
    </source>
</evidence>
<gene>
    <name evidence="2" type="ORF">QIT00_20830</name>
</gene>